<protein>
    <submittedName>
        <fullName evidence="2">DUF11 domain-containing protein</fullName>
    </submittedName>
</protein>
<dbReference type="InterPro" id="IPR047589">
    <property type="entry name" value="DUF11_rpt"/>
</dbReference>
<name>A0ABS7AME6_9CLOT</name>
<comment type="caution">
    <text evidence="2">The sequence shown here is derived from an EMBL/GenBank/DDBJ whole genome shotgun (WGS) entry which is preliminary data.</text>
</comment>
<reference evidence="2 3" key="1">
    <citation type="submission" date="2021-07" db="EMBL/GenBank/DDBJ databases">
        <title>Clostridium weizhouense sp. nov., an anaerobic bacterium isolated from activated sludge of Petroleum wastewater.</title>
        <authorList>
            <person name="Li Q."/>
        </authorList>
    </citation>
    <scope>NUCLEOTIDE SEQUENCE [LARGE SCALE GENOMIC DNA]</scope>
    <source>
        <strain evidence="2 3">YB-6</strain>
    </source>
</reference>
<evidence type="ECO:0000313" key="2">
    <source>
        <dbReference type="EMBL" id="MBW6409258.1"/>
    </source>
</evidence>
<accession>A0ABS7AME6</accession>
<dbReference type="EMBL" id="JAHXPT010000002">
    <property type="protein sequence ID" value="MBW6409258.1"/>
    <property type="molecule type" value="Genomic_DNA"/>
</dbReference>
<proteinExistence type="predicted"/>
<dbReference type="Pfam" id="PF01345">
    <property type="entry name" value="DUF11"/>
    <property type="match status" value="3"/>
</dbReference>
<evidence type="ECO:0000259" key="1">
    <source>
        <dbReference type="Pfam" id="PF01345"/>
    </source>
</evidence>
<feature type="domain" description="DUF11" evidence="1">
    <location>
        <begin position="286"/>
        <end position="387"/>
    </location>
</feature>
<dbReference type="InterPro" id="IPR001434">
    <property type="entry name" value="OmcB-like_DUF11"/>
</dbReference>
<dbReference type="InterPro" id="IPR051172">
    <property type="entry name" value="Chlamydia_OmcB"/>
</dbReference>
<feature type="domain" description="DUF11" evidence="1">
    <location>
        <begin position="23"/>
        <end position="137"/>
    </location>
</feature>
<dbReference type="PANTHER" id="PTHR34819">
    <property type="entry name" value="LARGE CYSTEINE-RICH PERIPLASMIC PROTEIN OMCB"/>
    <property type="match status" value="1"/>
</dbReference>
<evidence type="ECO:0000313" key="3">
    <source>
        <dbReference type="Proteomes" id="UP001519921"/>
    </source>
</evidence>
<sequence>MGKEFESEIKKNSVKDNSELACDIDIKLKSSNNNVDFGKMFTYTISIVNKSKYDLLDVNIMQKIDEELKIHDATIDSINIKNINRYNKFIIFYIDKIKEGETKVIEVIAELTNTDNKKYIKSQAKLEATYLDESKSNIILYSNKCNIHVLTPKLLLTKKALVSEAIVGETVKFKILVQNKGNIDINNVIIRDILKPELKFLNNTIKVDNINVSNESILSGINLGVLKKDDIKEIEFDAKILSKPDSGIITNVSIGQYEYNLAGEDKIREGNAISNENRINIQLASLKINKVADKKEVSLGEEINYEIEIENDGTLEIKSIILNEKISDLLIIEDGGFAINGQIVNNINLSEGILIGNLNIGEKVTITYKAKYTKSNNNSKIINVTKVNFNYKQTSGLIFKGNEIEKILDIDSTISTFKYVCRSEKIYKGDNKPCIGDVYKVTSEIKILEYHIVETIKGQSNEGQNLTGYKIVLQGIIKEIIEYSSCDCKKLLYTITEHIPFSEFIVLPLDFKLGSKISIDYKIEDISFRKRDIESVYTNVCLLLIAKIQPYISNLS</sequence>
<feature type="domain" description="DUF11" evidence="1">
    <location>
        <begin position="154"/>
        <end position="252"/>
    </location>
</feature>
<gene>
    <name evidence="2" type="ORF">KYD98_04075</name>
</gene>
<organism evidence="2 3">
    <name type="scientific">Clostridium weizhouense</name>
    <dbReference type="NCBI Taxonomy" id="2859781"/>
    <lineage>
        <taxon>Bacteria</taxon>
        <taxon>Bacillati</taxon>
        <taxon>Bacillota</taxon>
        <taxon>Clostridia</taxon>
        <taxon>Eubacteriales</taxon>
        <taxon>Clostridiaceae</taxon>
        <taxon>Clostridium</taxon>
    </lineage>
</organism>
<dbReference type="RefSeq" id="WP_219778306.1">
    <property type="nucleotide sequence ID" value="NZ_JAHXPT010000002.1"/>
</dbReference>
<dbReference type="Proteomes" id="UP001519921">
    <property type="component" value="Unassembled WGS sequence"/>
</dbReference>
<keyword evidence="3" id="KW-1185">Reference proteome</keyword>
<dbReference type="NCBIfam" id="TIGR01451">
    <property type="entry name" value="B_ant_repeat"/>
    <property type="match status" value="2"/>
</dbReference>